<organism evidence="7 8">
    <name type="scientific">Slackia equolifaciens</name>
    <dbReference type="NCBI Taxonomy" id="498718"/>
    <lineage>
        <taxon>Bacteria</taxon>
        <taxon>Bacillati</taxon>
        <taxon>Actinomycetota</taxon>
        <taxon>Coriobacteriia</taxon>
        <taxon>Eggerthellales</taxon>
        <taxon>Eggerthellaceae</taxon>
        <taxon>Slackia</taxon>
    </lineage>
</organism>
<keyword evidence="8" id="KW-1185">Reference proteome</keyword>
<protein>
    <submittedName>
        <fullName evidence="7">DNA-binding response regulator</fullName>
    </submittedName>
    <submittedName>
        <fullName evidence="6">Response regulator transcription factor</fullName>
    </submittedName>
</protein>
<dbReference type="GO" id="GO:0000156">
    <property type="term" value="F:phosphorelay response regulator activity"/>
    <property type="evidence" value="ECO:0007669"/>
    <property type="project" value="TreeGrafter"/>
</dbReference>
<feature type="domain" description="OmpR/PhoB-type" evidence="5">
    <location>
        <begin position="136"/>
        <end position="234"/>
    </location>
</feature>
<evidence type="ECO:0000313" key="8">
    <source>
        <dbReference type="Proteomes" id="UP000269591"/>
    </source>
</evidence>
<evidence type="ECO:0000256" key="1">
    <source>
        <dbReference type="ARBA" id="ARBA00023125"/>
    </source>
</evidence>
<dbReference type="EMBL" id="QIBX01000003">
    <property type="protein sequence ID" value="RNL41078.1"/>
    <property type="molecule type" value="Genomic_DNA"/>
</dbReference>
<evidence type="ECO:0000259" key="4">
    <source>
        <dbReference type="PROSITE" id="PS50110"/>
    </source>
</evidence>
<dbReference type="EMBL" id="DYWI01000066">
    <property type="protein sequence ID" value="HJF65282.1"/>
    <property type="molecule type" value="Genomic_DNA"/>
</dbReference>
<dbReference type="InterPro" id="IPR036388">
    <property type="entry name" value="WH-like_DNA-bd_sf"/>
</dbReference>
<dbReference type="SMART" id="SM00862">
    <property type="entry name" value="Trans_reg_C"/>
    <property type="match status" value="1"/>
</dbReference>
<dbReference type="InterPro" id="IPR039420">
    <property type="entry name" value="WalR-like"/>
</dbReference>
<dbReference type="Pfam" id="PF00072">
    <property type="entry name" value="Response_reg"/>
    <property type="match status" value="1"/>
</dbReference>
<comment type="caution">
    <text evidence="7">The sequence shown here is derived from an EMBL/GenBank/DDBJ whole genome shotgun (WGS) entry which is preliminary data.</text>
</comment>
<gene>
    <name evidence="7" type="ORF">DMP06_03540</name>
    <name evidence="6" type="ORF">K8U77_04090</name>
</gene>
<dbReference type="PANTHER" id="PTHR48111:SF2">
    <property type="entry name" value="RESPONSE REGULATOR SAER"/>
    <property type="match status" value="1"/>
</dbReference>
<evidence type="ECO:0000256" key="3">
    <source>
        <dbReference type="PROSITE-ProRule" id="PRU01091"/>
    </source>
</evidence>
<dbReference type="Proteomes" id="UP000786989">
    <property type="component" value="Unassembled WGS sequence"/>
</dbReference>
<evidence type="ECO:0000256" key="2">
    <source>
        <dbReference type="PROSITE-ProRule" id="PRU00169"/>
    </source>
</evidence>
<dbReference type="GO" id="GO:0006355">
    <property type="term" value="P:regulation of DNA-templated transcription"/>
    <property type="evidence" value="ECO:0007669"/>
    <property type="project" value="InterPro"/>
</dbReference>
<dbReference type="PROSITE" id="PS50110">
    <property type="entry name" value="RESPONSE_REGULATORY"/>
    <property type="match status" value="1"/>
</dbReference>
<dbReference type="SMART" id="SM00448">
    <property type="entry name" value="REC"/>
    <property type="match status" value="1"/>
</dbReference>
<evidence type="ECO:0000313" key="6">
    <source>
        <dbReference type="EMBL" id="HJF65282.1"/>
    </source>
</evidence>
<feature type="modified residue" description="4-aspartylphosphate" evidence="2">
    <location>
        <position position="63"/>
    </location>
</feature>
<dbReference type="CDD" id="cd17574">
    <property type="entry name" value="REC_OmpR"/>
    <property type="match status" value="1"/>
</dbReference>
<feature type="DNA-binding region" description="OmpR/PhoB-type" evidence="3">
    <location>
        <begin position="136"/>
        <end position="234"/>
    </location>
</feature>
<dbReference type="Gene3D" id="6.10.250.690">
    <property type="match status" value="1"/>
</dbReference>
<dbReference type="GO" id="GO:0000976">
    <property type="term" value="F:transcription cis-regulatory region binding"/>
    <property type="evidence" value="ECO:0007669"/>
    <property type="project" value="TreeGrafter"/>
</dbReference>
<reference evidence="8" key="1">
    <citation type="submission" date="2018-05" db="EMBL/GenBank/DDBJ databases">
        <title>Genome Sequencing of selected type strains of the family Eggerthellaceae.</title>
        <authorList>
            <person name="Danylec N."/>
            <person name="Stoll D.A."/>
            <person name="Doetsch A."/>
            <person name="Huch M."/>
        </authorList>
    </citation>
    <scope>NUCLEOTIDE SEQUENCE [LARGE SCALE GENOMIC DNA]</scope>
    <source>
        <strain evidence="8">DSM 24851</strain>
    </source>
</reference>
<dbReference type="Gene3D" id="1.10.10.10">
    <property type="entry name" value="Winged helix-like DNA-binding domain superfamily/Winged helix DNA-binding domain"/>
    <property type="match status" value="1"/>
</dbReference>
<evidence type="ECO:0000259" key="5">
    <source>
        <dbReference type="PROSITE" id="PS51755"/>
    </source>
</evidence>
<dbReference type="CDD" id="cd00383">
    <property type="entry name" value="trans_reg_C"/>
    <property type="match status" value="1"/>
</dbReference>
<dbReference type="SUPFAM" id="SSF52172">
    <property type="entry name" value="CheY-like"/>
    <property type="match status" value="1"/>
</dbReference>
<reference evidence="7" key="2">
    <citation type="journal article" date="2019" name="Microbiol. Resour. Announc.">
        <title>Draft Genome Sequences of Type Strains of Gordonibacter faecihominis, Paraeggerthella hongkongensis, Parvibacter caecicola,Slackia equolifaciens, Slackia faecicanis, and Slackia isoflavoniconvertens.</title>
        <authorList>
            <person name="Danylec N."/>
            <person name="Stoll D.A."/>
            <person name="Dotsch A."/>
            <person name="Huch M."/>
        </authorList>
    </citation>
    <scope>NUCLEOTIDE SEQUENCE</scope>
    <source>
        <strain evidence="7">DSM 24851</strain>
    </source>
</reference>
<keyword evidence="2" id="KW-0597">Phosphoprotein</keyword>
<dbReference type="InterPro" id="IPR001867">
    <property type="entry name" value="OmpR/PhoB-type_DNA-bd"/>
</dbReference>
<dbReference type="AlphaFoldDB" id="A0A3N0B289"/>
<dbReference type="InterPro" id="IPR001789">
    <property type="entry name" value="Sig_transdc_resp-reg_receiver"/>
</dbReference>
<dbReference type="OrthoDB" id="9775518at2"/>
<accession>A0A3N0B289</accession>
<name>A0A3N0B289_9ACTN</name>
<dbReference type="Pfam" id="PF00486">
    <property type="entry name" value="Trans_reg_C"/>
    <property type="match status" value="1"/>
</dbReference>
<proteinExistence type="predicted"/>
<reference evidence="6" key="3">
    <citation type="journal article" date="2021" name="PeerJ">
        <title>Extensive microbial diversity within the chicken gut microbiome revealed by metagenomics and culture.</title>
        <authorList>
            <person name="Gilroy R."/>
            <person name="Ravi A."/>
            <person name="Getino M."/>
            <person name="Pursley I."/>
            <person name="Horton D.L."/>
            <person name="Alikhan N.F."/>
            <person name="Baker D."/>
            <person name="Gharbi K."/>
            <person name="Hall N."/>
            <person name="Watson M."/>
            <person name="Adriaenssens E.M."/>
            <person name="Foster-Nyarko E."/>
            <person name="Jarju S."/>
            <person name="Secka A."/>
            <person name="Antonio M."/>
            <person name="Oren A."/>
            <person name="Chaudhuri R.R."/>
            <person name="La Ragione R."/>
            <person name="Hildebrand F."/>
            <person name="Pallen M.J."/>
        </authorList>
    </citation>
    <scope>NUCLEOTIDE SEQUENCE</scope>
    <source>
        <strain evidence="6">ChiGjej6B6-11269</strain>
    </source>
</reference>
<dbReference type="RefSeq" id="WP_123208362.1">
    <property type="nucleotide sequence ID" value="NZ_JBHTHO010000001.1"/>
</dbReference>
<keyword evidence="1 3" id="KW-0238">DNA-binding</keyword>
<dbReference type="PANTHER" id="PTHR48111">
    <property type="entry name" value="REGULATOR OF RPOS"/>
    <property type="match status" value="1"/>
</dbReference>
<sequence>MLDNANAQERESKPLVLIVDDERDIADMLKGYFELSGYLACVAYDGEAAIKAISRKPDVILLDVNMPGRDGFSVCRAIRDSVSCPIIFLTARVEDADMIDGFASGGDDYVAKPFSLQVLGARVAAQLAREKRRSTSSVVRMNDDISIDFRRMQVMVHGAPVSLPRKEYEICALLAKHPSQVFDRDMIYEQVWNAPGDSSVVTEHVRRLRKALAQAGADASCIRTVWGVGYSWGA</sequence>
<dbReference type="GO" id="GO:0032993">
    <property type="term" value="C:protein-DNA complex"/>
    <property type="evidence" value="ECO:0007669"/>
    <property type="project" value="TreeGrafter"/>
</dbReference>
<dbReference type="PROSITE" id="PS51755">
    <property type="entry name" value="OMPR_PHOB"/>
    <property type="match status" value="1"/>
</dbReference>
<dbReference type="InterPro" id="IPR011006">
    <property type="entry name" value="CheY-like_superfamily"/>
</dbReference>
<dbReference type="Gene3D" id="3.40.50.2300">
    <property type="match status" value="1"/>
</dbReference>
<feature type="domain" description="Response regulatory" evidence="4">
    <location>
        <begin position="15"/>
        <end position="127"/>
    </location>
</feature>
<evidence type="ECO:0000313" key="7">
    <source>
        <dbReference type="EMBL" id="RNL41078.1"/>
    </source>
</evidence>
<dbReference type="Proteomes" id="UP000269591">
    <property type="component" value="Unassembled WGS sequence"/>
</dbReference>
<reference evidence="6" key="4">
    <citation type="submission" date="2021-09" db="EMBL/GenBank/DDBJ databases">
        <authorList>
            <person name="Gilroy R."/>
        </authorList>
    </citation>
    <scope>NUCLEOTIDE SEQUENCE</scope>
    <source>
        <strain evidence="6">ChiGjej6B6-11269</strain>
    </source>
</reference>
<dbReference type="GO" id="GO:0005829">
    <property type="term" value="C:cytosol"/>
    <property type="evidence" value="ECO:0007669"/>
    <property type="project" value="TreeGrafter"/>
</dbReference>